<protein>
    <submittedName>
        <fullName evidence="1">Uncharacterized protein</fullName>
    </submittedName>
</protein>
<comment type="caution">
    <text evidence="1">The sequence shown here is derived from an EMBL/GenBank/DDBJ whole genome shotgun (WGS) entry which is preliminary data.</text>
</comment>
<gene>
    <name evidence="1" type="ORF">HON47_02820</name>
</gene>
<organism evidence="1 2">
    <name type="scientific">Candidatus Iainarchaeum sp</name>
    <dbReference type="NCBI Taxonomy" id="3101447"/>
    <lineage>
        <taxon>Archaea</taxon>
        <taxon>Candidatus Iainarchaeota</taxon>
        <taxon>Candidatus Iainarchaeia</taxon>
        <taxon>Candidatus Iainarchaeales</taxon>
        <taxon>Candidatus Iainarchaeaceae</taxon>
        <taxon>Candidatus Iainarchaeum</taxon>
    </lineage>
</organism>
<dbReference type="EMBL" id="JABJNZ010000037">
    <property type="protein sequence ID" value="MBT4870480.1"/>
    <property type="molecule type" value="Genomic_DNA"/>
</dbReference>
<accession>A0A8T5GF76</accession>
<evidence type="ECO:0000313" key="2">
    <source>
        <dbReference type="Proteomes" id="UP000722459"/>
    </source>
</evidence>
<name>A0A8T5GF76_9ARCH</name>
<dbReference type="Proteomes" id="UP000722459">
    <property type="component" value="Unassembled WGS sequence"/>
</dbReference>
<evidence type="ECO:0000313" key="1">
    <source>
        <dbReference type="EMBL" id="MBT4870480.1"/>
    </source>
</evidence>
<reference evidence="1" key="1">
    <citation type="journal article" date="2021" name="ISME J.">
        <title>Mercury methylation by metabolically versatile and cosmopolitan marine bacteria.</title>
        <authorList>
            <person name="Lin H."/>
            <person name="Ascher D.B."/>
            <person name="Myung Y."/>
            <person name="Lamborg C.H."/>
            <person name="Hallam S.J."/>
            <person name="Gionfriddo C.M."/>
            <person name="Holt K.E."/>
            <person name="Moreau J.W."/>
        </authorList>
    </citation>
    <scope>NUCLEOTIDE SEQUENCE</scope>
    <source>
        <strain evidence="1">SI075_bin30</strain>
    </source>
</reference>
<sequence>MNNHYALDEMPKSYFDELKKQVGAANGRALVIIHPFFTERTTGYNQKHYDSYKSVIFGLIQKSKLPIIVLESHPGELRSQFNGQLEGRNNIFTFPTHEASSNLKETREPVGIGSPNTFVKILKEAGAKHIQLGGSQTEIHRSKEIYAHEKKWLPPHRRPSDKTIGKNCAGGVYKVLISSGNFERVSLVSNACFPNKPKTRRFGPPRAHEISTWVKMRKLLKQRKRP</sequence>
<dbReference type="AlphaFoldDB" id="A0A8T5GF76"/>
<proteinExistence type="predicted"/>